<accession>A0ACB9LG19</accession>
<proteinExistence type="predicted"/>
<sequence>MLQLLMAPEQPPAEDHMHLSFLGKIRRIPKYPLNNRLTQSRQSVQQSLGRLRRGISAFMWEYHHEQYPPGPQSFDHGGHLNGDGESIGSQQNGSSPQSKLRISKRR</sequence>
<comment type="caution">
    <text evidence="1">The sequence shown here is derived from an EMBL/GenBank/DDBJ whole genome shotgun (WGS) entry which is preliminary data.</text>
</comment>
<dbReference type="EMBL" id="CM042890">
    <property type="protein sequence ID" value="KAI4310412.1"/>
    <property type="molecule type" value="Genomic_DNA"/>
</dbReference>
<name>A0ACB9LG19_9MYRT</name>
<evidence type="ECO:0000313" key="1">
    <source>
        <dbReference type="EMBL" id="KAI4310412.1"/>
    </source>
</evidence>
<evidence type="ECO:0000313" key="2">
    <source>
        <dbReference type="Proteomes" id="UP001057402"/>
    </source>
</evidence>
<organism evidence="1 2">
    <name type="scientific">Melastoma candidum</name>
    <dbReference type="NCBI Taxonomy" id="119954"/>
    <lineage>
        <taxon>Eukaryota</taxon>
        <taxon>Viridiplantae</taxon>
        <taxon>Streptophyta</taxon>
        <taxon>Embryophyta</taxon>
        <taxon>Tracheophyta</taxon>
        <taxon>Spermatophyta</taxon>
        <taxon>Magnoliopsida</taxon>
        <taxon>eudicotyledons</taxon>
        <taxon>Gunneridae</taxon>
        <taxon>Pentapetalae</taxon>
        <taxon>rosids</taxon>
        <taxon>malvids</taxon>
        <taxon>Myrtales</taxon>
        <taxon>Melastomataceae</taxon>
        <taxon>Melastomatoideae</taxon>
        <taxon>Melastomateae</taxon>
        <taxon>Melastoma</taxon>
    </lineage>
</organism>
<keyword evidence="2" id="KW-1185">Reference proteome</keyword>
<protein>
    <submittedName>
        <fullName evidence="1">Uncharacterized protein</fullName>
    </submittedName>
</protein>
<gene>
    <name evidence="1" type="ORF">MLD38_035392</name>
</gene>
<dbReference type="Proteomes" id="UP001057402">
    <property type="component" value="Chromosome 11"/>
</dbReference>
<reference evidence="2" key="1">
    <citation type="journal article" date="2023" name="Front. Plant Sci.">
        <title>Chromosomal-level genome assembly of Melastoma candidum provides insights into trichome evolution.</title>
        <authorList>
            <person name="Zhong Y."/>
            <person name="Wu W."/>
            <person name="Sun C."/>
            <person name="Zou P."/>
            <person name="Liu Y."/>
            <person name="Dai S."/>
            <person name="Zhou R."/>
        </authorList>
    </citation>
    <scope>NUCLEOTIDE SEQUENCE [LARGE SCALE GENOMIC DNA]</scope>
</reference>